<keyword evidence="1" id="KW-0732">Signal</keyword>
<dbReference type="Proteomes" id="UP000537825">
    <property type="component" value="Unassembled WGS sequence"/>
</dbReference>
<keyword evidence="3" id="KW-1185">Reference proteome</keyword>
<feature type="chain" id="PRO_5031417772" evidence="1">
    <location>
        <begin position="20"/>
        <end position="107"/>
    </location>
</feature>
<protein>
    <submittedName>
        <fullName evidence="2">Uncharacterized protein</fullName>
    </submittedName>
</protein>
<organism evidence="2 3">
    <name type="scientific">Corallococcus exiguus</name>
    <dbReference type="NCBI Taxonomy" id="83462"/>
    <lineage>
        <taxon>Bacteria</taxon>
        <taxon>Pseudomonadati</taxon>
        <taxon>Myxococcota</taxon>
        <taxon>Myxococcia</taxon>
        <taxon>Myxococcales</taxon>
        <taxon>Cystobacterineae</taxon>
        <taxon>Myxococcaceae</taxon>
        <taxon>Corallococcus</taxon>
    </lineage>
</organism>
<dbReference type="EMBL" id="JAAAPK010000014">
    <property type="protein sequence ID" value="NBC45443.1"/>
    <property type="molecule type" value="Genomic_DNA"/>
</dbReference>
<evidence type="ECO:0000256" key="1">
    <source>
        <dbReference type="SAM" id="SignalP"/>
    </source>
</evidence>
<dbReference type="AlphaFoldDB" id="A0A7X4YHC7"/>
<evidence type="ECO:0000313" key="3">
    <source>
        <dbReference type="Proteomes" id="UP000537825"/>
    </source>
</evidence>
<evidence type="ECO:0000313" key="2">
    <source>
        <dbReference type="EMBL" id="NBC45443.1"/>
    </source>
</evidence>
<accession>A0A7X4YHC7</accession>
<proteinExistence type="predicted"/>
<gene>
    <name evidence="2" type="ORF">GTZ93_37180</name>
</gene>
<feature type="signal peptide" evidence="1">
    <location>
        <begin position="1"/>
        <end position="19"/>
    </location>
</feature>
<name>A0A7X4YHC7_9BACT</name>
<comment type="caution">
    <text evidence="2">The sequence shown here is derived from an EMBL/GenBank/DDBJ whole genome shotgun (WGS) entry which is preliminary data.</text>
</comment>
<dbReference type="RefSeq" id="WP_139922518.1">
    <property type="nucleotide sequence ID" value="NZ_CBCSLE010000249.1"/>
</dbReference>
<sequence length="107" mass="11340">MRSPLLCLSALAWLGPACATISTVERDGFHLGTYSWENDERAIRSQASFATNCPSEQLELQVLSVAGDPKLPTDARGVGVTGCGRKTSWVRFANGAWAINSDGTGAP</sequence>
<reference evidence="2 3" key="1">
    <citation type="submission" date="2020-01" db="EMBL/GenBank/DDBJ databases">
        <title>The draft genome sequence of Corallococcus exiguus DSM 14696.</title>
        <authorList>
            <person name="Zhang X."/>
            <person name="Zhu H."/>
        </authorList>
    </citation>
    <scope>NUCLEOTIDE SEQUENCE [LARGE SCALE GENOMIC DNA]</scope>
    <source>
        <strain evidence="2 3">DSM 14696</strain>
    </source>
</reference>